<reference evidence="2 3" key="1">
    <citation type="submission" date="2016-09" db="EMBL/GenBank/DDBJ databases">
        <title>The draft genome of Dichanthelium oligosanthes: A C3 panicoid grass species.</title>
        <authorList>
            <person name="Studer A.J."/>
            <person name="Schnable J.C."/>
            <person name="Brutnell T.P."/>
        </authorList>
    </citation>
    <scope>NUCLEOTIDE SEQUENCE [LARGE SCALE GENOMIC DNA]</scope>
    <source>
        <strain evidence="3">cv. Kellogg 1175</strain>
        <tissue evidence="2">Leaf</tissue>
    </source>
</reference>
<name>A0A1E5WLT1_9POAL</name>
<dbReference type="EMBL" id="LWDX02002079">
    <property type="protein sequence ID" value="OEL38356.1"/>
    <property type="molecule type" value="Genomic_DNA"/>
</dbReference>
<dbReference type="Proteomes" id="UP000095767">
    <property type="component" value="Unassembled WGS sequence"/>
</dbReference>
<feature type="region of interest" description="Disordered" evidence="1">
    <location>
        <begin position="1"/>
        <end position="61"/>
    </location>
</feature>
<dbReference type="AlphaFoldDB" id="A0A1E5WLT1"/>
<gene>
    <name evidence="2" type="ORF">BAE44_0000625</name>
</gene>
<evidence type="ECO:0000313" key="3">
    <source>
        <dbReference type="Proteomes" id="UP000095767"/>
    </source>
</evidence>
<organism evidence="2 3">
    <name type="scientific">Dichanthelium oligosanthes</name>
    <dbReference type="NCBI Taxonomy" id="888268"/>
    <lineage>
        <taxon>Eukaryota</taxon>
        <taxon>Viridiplantae</taxon>
        <taxon>Streptophyta</taxon>
        <taxon>Embryophyta</taxon>
        <taxon>Tracheophyta</taxon>
        <taxon>Spermatophyta</taxon>
        <taxon>Magnoliopsida</taxon>
        <taxon>Liliopsida</taxon>
        <taxon>Poales</taxon>
        <taxon>Poaceae</taxon>
        <taxon>PACMAD clade</taxon>
        <taxon>Panicoideae</taxon>
        <taxon>Panicodae</taxon>
        <taxon>Paniceae</taxon>
        <taxon>Dichantheliinae</taxon>
        <taxon>Dichanthelium</taxon>
    </lineage>
</organism>
<sequence length="121" mass="13148">MEVANKGAVGDANVPTQHIPEDSNTVDQGGSGGQEGASMGKRPMGRDAAKKKGASSSSGGSVEYAAKFHELSLEKIGYLKDSDDDWWSKMARLVEIEEQQASMMQAHQERLLALEERRLKL</sequence>
<comment type="caution">
    <text evidence="2">The sequence shown here is derived from an EMBL/GenBank/DDBJ whole genome shotgun (WGS) entry which is preliminary data.</text>
</comment>
<evidence type="ECO:0008006" key="4">
    <source>
        <dbReference type="Google" id="ProtNLM"/>
    </source>
</evidence>
<proteinExistence type="predicted"/>
<accession>A0A1E5WLT1</accession>
<keyword evidence="3" id="KW-1185">Reference proteome</keyword>
<protein>
    <recommendedName>
        <fullName evidence="4">No apical meristem-associated C-terminal domain-containing protein</fullName>
    </recommendedName>
</protein>
<evidence type="ECO:0000256" key="1">
    <source>
        <dbReference type="SAM" id="MobiDB-lite"/>
    </source>
</evidence>
<evidence type="ECO:0000313" key="2">
    <source>
        <dbReference type="EMBL" id="OEL38356.1"/>
    </source>
</evidence>